<proteinExistence type="predicted"/>
<dbReference type="RefSeq" id="WP_105040868.1">
    <property type="nucleotide sequence ID" value="NZ_PPSL01000006.1"/>
</dbReference>
<protein>
    <submittedName>
        <fullName evidence="2">NADH-quinone oxidoreductase subunit F</fullName>
    </submittedName>
</protein>
<dbReference type="Proteomes" id="UP000239872">
    <property type="component" value="Unassembled WGS sequence"/>
</dbReference>
<evidence type="ECO:0000313" key="2">
    <source>
        <dbReference type="EMBL" id="PQJ09418.1"/>
    </source>
</evidence>
<evidence type="ECO:0000259" key="1">
    <source>
        <dbReference type="Pfam" id="PF13460"/>
    </source>
</evidence>
<evidence type="ECO:0000313" key="3">
    <source>
        <dbReference type="Proteomes" id="UP000239872"/>
    </source>
</evidence>
<name>A0A2S7SRS0_9BACT</name>
<dbReference type="PANTHER" id="PTHR14097:SF7">
    <property type="entry name" value="OXIDOREDUCTASE HTATIP2"/>
    <property type="match status" value="1"/>
</dbReference>
<dbReference type="PANTHER" id="PTHR14097">
    <property type="entry name" value="OXIDOREDUCTASE HTATIP2"/>
    <property type="match status" value="1"/>
</dbReference>
<gene>
    <name evidence="2" type="ORF">CJD36_019440</name>
</gene>
<dbReference type="AlphaFoldDB" id="A0A2S7SRS0"/>
<comment type="caution">
    <text evidence="2">The sequence shown here is derived from an EMBL/GenBank/DDBJ whole genome shotgun (WGS) entry which is preliminary data.</text>
</comment>
<dbReference type="OrthoDB" id="9798632at2"/>
<sequence>MRTAIVIGATGLVGNELTRLLLKDSRIGQVKIFVRRKTGLSHSKLEEHIVDFNLPDEWKKLVTGDVLYSALGTTLKAAGSKEAQYTVDHTYQFNTAKAAAANGVQKYVLVSAGGASANSKIFYSRMKGELERDIRKLPFETIHIIRPGMLKGHRANTRTGEIIGGAVLGLVSRLPGLKALQPIEGHEVAKAMINASFRHIVGIHSYSPGELFKLAELVSA</sequence>
<reference evidence="2 3" key="1">
    <citation type="submission" date="2018-01" db="EMBL/GenBank/DDBJ databases">
        <title>A novel member of the phylum Bacteroidetes isolated from glacier ice.</title>
        <authorList>
            <person name="Liu Q."/>
            <person name="Xin Y.-H."/>
        </authorList>
    </citation>
    <scope>NUCLEOTIDE SEQUENCE [LARGE SCALE GENOMIC DNA]</scope>
    <source>
        <strain evidence="2 3">RB1R16</strain>
    </source>
</reference>
<dbReference type="InterPro" id="IPR036291">
    <property type="entry name" value="NAD(P)-bd_dom_sf"/>
</dbReference>
<dbReference type="EMBL" id="PPSL01000006">
    <property type="protein sequence ID" value="PQJ09418.1"/>
    <property type="molecule type" value="Genomic_DNA"/>
</dbReference>
<feature type="domain" description="NAD(P)-binding" evidence="1">
    <location>
        <begin position="8"/>
        <end position="154"/>
    </location>
</feature>
<keyword evidence="3" id="KW-1185">Reference proteome</keyword>
<accession>A0A2S7SRS0</accession>
<organism evidence="2 3">
    <name type="scientific">Flavipsychrobacter stenotrophus</name>
    <dbReference type="NCBI Taxonomy" id="2077091"/>
    <lineage>
        <taxon>Bacteria</taxon>
        <taxon>Pseudomonadati</taxon>
        <taxon>Bacteroidota</taxon>
        <taxon>Chitinophagia</taxon>
        <taxon>Chitinophagales</taxon>
        <taxon>Chitinophagaceae</taxon>
        <taxon>Flavipsychrobacter</taxon>
    </lineage>
</organism>
<dbReference type="Gene3D" id="3.40.50.720">
    <property type="entry name" value="NAD(P)-binding Rossmann-like Domain"/>
    <property type="match status" value="1"/>
</dbReference>
<dbReference type="Pfam" id="PF13460">
    <property type="entry name" value="NAD_binding_10"/>
    <property type="match status" value="1"/>
</dbReference>
<dbReference type="InterPro" id="IPR016040">
    <property type="entry name" value="NAD(P)-bd_dom"/>
</dbReference>
<dbReference type="SUPFAM" id="SSF51735">
    <property type="entry name" value="NAD(P)-binding Rossmann-fold domains"/>
    <property type="match status" value="1"/>
</dbReference>